<proteinExistence type="predicted"/>
<dbReference type="EMBL" id="CP144914">
    <property type="protein sequence ID" value="WWD79170.1"/>
    <property type="molecule type" value="Genomic_DNA"/>
</dbReference>
<gene>
    <name evidence="2" type="ORF">FTX54_012170</name>
</gene>
<evidence type="ECO:0000313" key="3">
    <source>
        <dbReference type="Proteomes" id="UP000321816"/>
    </source>
</evidence>
<sequence length="63" mass="6944">MGRLRGDQGRAEDPFRPTEGRTELAEAGPPGKRPHGNESARSSIQYFIFKAAIFKSSIIDVLI</sequence>
<reference evidence="2 3" key="1">
    <citation type="submission" date="2024-01" db="EMBL/GenBank/DDBJ databases">
        <title>Complete Genome Sequence of Alkalicoccus halolimnae BZ-SZ-XJ29T, a Moderately Halophilic Bacterium Isolated from a Salt Lake.</title>
        <authorList>
            <person name="Zhao B."/>
        </authorList>
    </citation>
    <scope>NUCLEOTIDE SEQUENCE [LARGE SCALE GENOMIC DNA]</scope>
    <source>
        <strain evidence="2 3">BZ-SZ-XJ29</strain>
    </source>
</reference>
<keyword evidence="3" id="KW-1185">Reference proteome</keyword>
<feature type="region of interest" description="Disordered" evidence="1">
    <location>
        <begin position="1"/>
        <end position="39"/>
    </location>
</feature>
<dbReference type="AlphaFoldDB" id="A0A5C7F5A5"/>
<dbReference type="RefSeq" id="WP_147803521.1">
    <property type="nucleotide sequence ID" value="NZ_CP144914.1"/>
</dbReference>
<accession>A0A5C7F5A5</accession>
<evidence type="ECO:0000256" key="1">
    <source>
        <dbReference type="SAM" id="MobiDB-lite"/>
    </source>
</evidence>
<name>A0A5C7F5A5_9BACI</name>
<feature type="compositionally biased region" description="Basic and acidic residues" evidence="1">
    <location>
        <begin position="1"/>
        <end position="24"/>
    </location>
</feature>
<dbReference type="Proteomes" id="UP000321816">
    <property type="component" value="Chromosome"/>
</dbReference>
<dbReference type="KEGG" id="ahal:FTX54_012170"/>
<evidence type="ECO:0000313" key="2">
    <source>
        <dbReference type="EMBL" id="WWD79170.1"/>
    </source>
</evidence>
<organism evidence="2 3">
    <name type="scientific">Alkalicoccus halolimnae</name>
    <dbReference type="NCBI Taxonomy" id="1667239"/>
    <lineage>
        <taxon>Bacteria</taxon>
        <taxon>Bacillati</taxon>
        <taxon>Bacillota</taxon>
        <taxon>Bacilli</taxon>
        <taxon>Bacillales</taxon>
        <taxon>Bacillaceae</taxon>
        <taxon>Alkalicoccus</taxon>
    </lineage>
</organism>
<protein>
    <submittedName>
        <fullName evidence="2">Uncharacterized protein</fullName>
    </submittedName>
</protein>